<feature type="compositionally biased region" description="Acidic residues" evidence="8">
    <location>
        <begin position="417"/>
        <end position="429"/>
    </location>
</feature>
<keyword evidence="12" id="KW-1185">Reference proteome</keyword>
<dbReference type="GO" id="GO:0005576">
    <property type="term" value="C:extracellular region"/>
    <property type="evidence" value="ECO:0007669"/>
    <property type="project" value="TreeGrafter"/>
</dbReference>
<dbReference type="AlphaFoldDB" id="A0A2H5F2D6"/>
<feature type="domain" description="L,D-TPase catalytic" evidence="10">
    <location>
        <begin position="193"/>
        <end position="327"/>
    </location>
</feature>
<keyword evidence="6 7" id="KW-0961">Cell wall biogenesis/degradation</keyword>
<dbReference type="KEGG" id="pzh:CX676_17330"/>
<evidence type="ECO:0000256" key="9">
    <source>
        <dbReference type="SAM" id="SignalP"/>
    </source>
</evidence>
<dbReference type="Pfam" id="PF01471">
    <property type="entry name" value="PG_binding_1"/>
    <property type="match status" value="1"/>
</dbReference>
<dbReference type="SUPFAM" id="SSF141523">
    <property type="entry name" value="L,D-transpeptidase catalytic domain-like"/>
    <property type="match status" value="1"/>
</dbReference>
<evidence type="ECO:0000256" key="1">
    <source>
        <dbReference type="ARBA" id="ARBA00004752"/>
    </source>
</evidence>
<dbReference type="GO" id="GO:0071555">
    <property type="term" value="P:cell wall organization"/>
    <property type="evidence" value="ECO:0007669"/>
    <property type="project" value="UniProtKB-UniRule"/>
</dbReference>
<dbReference type="InterPro" id="IPR036366">
    <property type="entry name" value="PGBDSf"/>
</dbReference>
<dbReference type="InterPro" id="IPR005490">
    <property type="entry name" value="LD_TPept_cat_dom"/>
</dbReference>
<organism evidence="11 12">
    <name type="scientific">Paracoccus zhejiangensis</name>
    <dbReference type="NCBI Taxonomy" id="1077935"/>
    <lineage>
        <taxon>Bacteria</taxon>
        <taxon>Pseudomonadati</taxon>
        <taxon>Pseudomonadota</taxon>
        <taxon>Alphaproteobacteria</taxon>
        <taxon>Rhodobacterales</taxon>
        <taxon>Paracoccaceae</taxon>
        <taxon>Paracoccus</taxon>
    </lineage>
</organism>
<dbReference type="CDD" id="cd16913">
    <property type="entry name" value="YkuD_like"/>
    <property type="match status" value="1"/>
</dbReference>
<evidence type="ECO:0000256" key="5">
    <source>
        <dbReference type="ARBA" id="ARBA00022984"/>
    </source>
</evidence>
<dbReference type="GO" id="GO:0071972">
    <property type="term" value="F:peptidoglycan L,D-transpeptidase activity"/>
    <property type="evidence" value="ECO:0007669"/>
    <property type="project" value="TreeGrafter"/>
</dbReference>
<dbReference type="PANTHER" id="PTHR30582:SF30">
    <property type="entry name" value="BLR4375 PROTEIN"/>
    <property type="match status" value="1"/>
</dbReference>
<dbReference type="SUPFAM" id="SSF47090">
    <property type="entry name" value="PGBD-like"/>
    <property type="match status" value="1"/>
</dbReference>
<dbReference type="Proteomes" id="UP000234530">
    <property type="component" value="Chromosome"/>
</dbReference>
<dbReference type="RefSeq" id="WP_101753669.1">
    <property type="nucleotide sequence ID" value="NZ_CP025430.1"/>
</dbReference>
<dbReference type="GO" id="GO:0016740">
    <property type="term" value="F:transferase activity"/>
    <property type="evidence" value="ECO:0007669"/>
    <property type="project" value="UniProtKB-KW"/>
</dbReference>
<dbReference type="Gene3D" id="2.40.440.10">
    <property type="entry name" value="L,D-transpeptidase catalytic domain-like"/>
    <property type="match status" value="1"/>
</dbReference>
<dbReference type="InterPro" id="IPR050979">
    <property type="entry name" value="LD-transpeptidase"/>
</dbReference>
<dbReference type="PANTHER" id="PTHR30582">
    <property type="entry name" value="L,D-TRANSPEPTIDASE"/>
    <property type="match status" value="1"/>
</dbReference>
<comment type="pathway">
    <text evidence="1 7">Cell wall biogenesis; peptidoglycan biosynthesis.</text>
</comment>
<proteinExistence type="inferred from homology"/>
<dbReference type="UniPathway" id="UPA00219"/>
<feature type="active site" description="Proton donor/acceptor" evidence="7">
    <location>
        <position position="286"/>
    </location>
</feature>
<feature type="region of interest" description="Disordered" evidence="8">
    <location>
        <begin position="369"/>
        <end position="429"/>
    </location>
</feature>
<keyword evidence="4 7" id="KW-0133">Cell shape</keyword>
<gene>
    <name evidence="11" type="ORF">CX676_17330</name>
</gene>
<dbReference type="Gene3D" id="1.10.101.10">
    <property type="entry name" value="PGBD-like superfamily/PGBD"/>
    <property type="match status" value="1"/>
</dbReference>
<evidence type="ECO:0000256" key="6">
    <source>
        <dbReference type="ARBA" id="ARBA00023316"/>
    </source>
</evidence>
<keyword evidence="9" id="KW-0732">Signal</keyword>
<dbReference type="InterPro" id="IPR002477">
    <property type="entry name" value="Peptidoglycan-bd-like"/>
</dbReference>
<dbReference type="EMBL" id="CP025430">
    <property type="protein sequence ID" value="AUH65696.1"/>
    <property type="molecule type" value="Genomic_DNA"/>
</dbReference>
<evidence type="ECO:0000256" key="3">
    <source>
        <dbReference type="ARBA" id="ARBA00022679"/>
    </source>
</evidence>
<dbReference type="InterPro" id="IPR036365">
    <property type="entry name" value="PGBD-like_sf"/>
</dbReference>
<evidence type="ECO:0000256" key="7">
    <source>
        <dbReference type="PROSITE-ProRule" id="PRU01373"/>
    </source>
</evidence>
<feature type="chain" id="PRO_5014110628" evidence="9">
    <location>
        <begin position="24"/>
        <end position="459"/>
    </location>
</feature>
<feature type="signal peptide" evidence="9">
    <location>
        <begin position="1"/>
        <end position="23"/>
    </location>
</feature>
<keyword evidence="5 7" id="KW-0573">Peptidoglycan synthesis</keyword>
<keyword evidence="3" id="KW-0808">Transferase</keyword>
<name>A0A2H5F2D6_9RHOB</name>
<comment type="similarity">
    <text evidence="2">Belongs to the YkuD family.</text>
</comment>
<dbReference type="GO" id="GO:0008360">
    <property type="term" value="P:regulation of cell shape"/>
    <property type="evidence" value="ECO:0007669"/>
    <property type="project" value="UniProtKB-UniRule"/>
</dbReference>
<accession>A0A2H5F2D6</accession>
<dbReference type="InterPro" id="IPR038063">
    <property type="entry name" value="Transpep_catalytic_dom"/>
</dbReference>
<dbReference type="GO" id="GO:0018104">
    <property type="term" value="P:peptidoglycan-protein cross-linking"/>
    <property type="evidence" value="ECO:0007669"/>
    <property type="project" value="TreeGrafter"/>
</dbReference>
<feature type="compositionally biased region" description="Low complexity" evidence="8">
    <location>
        <begin position="369"/>
        <end position="410"/>
    </location>
</feature>
<dbReference type="Pfam" id="PF03734">
    <property type="entry name" value="YkuD"/>
    <property type="match status" value="1"/>
</dbReference>
<sequence length="459" mass="47847">MTLRPVSLLATLVAGALPVLAMAQPVDKPFSAADIEMATFTGADLVRGRTPLTAKVQILLDRSGTSPGVIDGFKGGMSESAIKAFERREGLVIDGVLDQQVWDLLQPYATQGMTMNYTITQSDAEGLVDAIPTDYAEKAAMSAMAYTSVAEKLGERFHMDDKFISFLNPGVALVPGSTIKVMVTAQPIKKQVTRIIVDKATRRVAAYDAQGKMVVDYPATVGSDATPSPAGNHTVVTVALDPTYTYNPNINFKQGNNDKVLIVPPGPNGPVGNVWIDLSKPTYGIHGTPTPSKLFVNQSNGCVRLTNWDARELAGMVKGGVTTVEFLEPGVTIADVTGYVAPTTSVGATAPTTTPATTTDPAATTATTAPLALPTEAPAATTTTPAVTTTTLPDPATTALPEAATAPLPGRVHEDTTEIESETADAEDQQLLDTDALSAALAKALAEGTVTPPTEAEGQ</sequence>
<feature type="active site" description="Nucleophile" evidence="7">
    <location>
        <position position="302"/>
    </location>
</feature>
<evidence type="ECO:0000313" key="11">
    <source>
        <dbReference type="EMBL" id="AUH65696.1"/>
    </source>
</evidence>
<dbReference type="OrthoDB" id="9787225at2"/>
<dbReference type="PROSITE" id="PS52029">
    <property type="entry name" value="LD_TPASE"/>
    <property type="match status" value="1"/>
</dbReference>
<evidence type="ECO:0000259" key="10">
    <source>
        <dbReference type="PROSITE" id="PS52029"/>
    </source>
</evidence>
<evidence type="ECO:0000313" key="12">
    <source>
        <dbReference type="Proteomes" id="UP000234530"/>
    </source>
</evidence>
<evidence type="ECO:0000256" key="4">
    <source>
        <dbReference type="ARBA" id="ARBA00022960"/>
    </source>
</evidence>
<evidence type="ECO:0000256" key="2">
    <source>
        <dbReference type="ARBA" id="ARBA00005992"/>
    </source>
</evidence>
<protein>
    <submittedName>
        <fullName evidence="11">Murein L,D-transpeptidase</fullName>
    </submittedName>
</protein>
<evidence type="ECO:0000256" key="8">
    <source>
        <dbReference type="SAM" id="MobiDB-lite"/>
    </source>
</evidence>
<reference evidence="11 12" key="1">
    <citation type="journal article" date="2013" name="Antonie Van Leeuwenhoek">
        <title>Paracoccus zhejiangensis sp. nov., isolated from activated sludge in wastewater-treatment system.</title>
        <authorList>
            <person name="Wu Z.G."/>
            <person name="Zhang D.F."/>
            <person name="Liu Y.L."/>
            <person name="Wang F."/>
            <person name="Jiang X."/>
            <person name="Li C."/>
            <person name="Li S.P."/>
            <person name="Hong Q."/>
            <person name="Li W.J."/>
        </authorList>
    </citation>
    <scope>NUCLEOTIDE SEQUENCE [LARGE SCALE GENOMIC DNA]</scope>
    <source>
        <strain evidence="11 12">J6</strain>
    </source>
</reference>